<protein>
    <submittedName>
        <fullName evidence="2">Uncharacterized protein</fullName>
    </submittedName>
</protein>
<comment type="caution">
    <text evidence="2">The sequence shown here is derived from an EMBL/GenBank/DDBJ whole genome shotgun (WGS) entry which is preliminary data.</text>
</comment>
<evidence type="ECO:0000313" key="2">
    <source>
        <dbReference type="EMBL" id="KAK9192413.1"/>
    </source>
</evidence>
<evidence type="ECO:0000256" key="1">
    <source>
        <dbReference type="SAM" id="MobiDB-lite"/>
    </source>
</evidence>
<organism evidence="2 3">
    <name type="scientific">Citrus x changshan-huyou</name>
    <dbReference type="NCBI Taxonomy" id="2935761"/>
    <lineage>
        <taxon>Eukaryota</taxon>
        <taxon>Viridiplantae</taxon>
        <taxon>Streptophyta</taxon>
        <taxon>Embryophyta</taxon>
        <taxon>Tracheophyta</taxon>
        <taxon>Spermatophyta</taxon>
        <taxon>Magnoliopsida</taxon>
        <taxon>eudicotyledons</taxon>
        <taxon>Gunneridae</taxon>
        <taxon>Pentapetalae</taxon>
        <taxon>rosids</taxon>
        <taxon>malvids</taxon>
        <taxon>Sapindales</taxon>
        <taxon>Rutaceae</taxon>
        <taxon>Aurantioideae</taxon>
        <taxon>Citrus</taxon>
    </lineage>
</organism>
<sequence length="340" mass="38837">MLQIMFTAYDSLEVTVFEVTILSNLRPDLPLGGILQALLHTFGIHISAKQIAWVNENGNELPPRIGGIHGPQTNLAENVWCETDVDEDESPYTTEGRDRPQTVRNKNVQHNVDDDDDNDDWLLDFDKEFTTDDSRINNQNIVEDAEVMNDGESSSDDKSIDGDPQLLANTFDSDYDLGTTQLEDYIKMHMYKPRLDGKHRPMLGDVFDDVDHFRQVLGEVMVDKGFEITKVYNDCRRFYDKCKIDTEKSVNVTSKWIAEKIKSKVVVGPHVKSFVLYKFMQETFGVRIENLKLVKKELDDAYEARSKITAMASGDFHFQVLRLWSLGTIQTPLCSCYGCN</sequence>
<gene>
    <name evidence="2" type="ORF">WN944_003103</name>
</gene>
<feature type="region of interest" description="Disordered" evidence="1">
    <location>
        <begin position="85"/>
        <end position="116"/>
    </location>
</feature>
<evidence type="ECO:0000313" key="3">
    <source>
        <dbReference type="Proteomes" id="UP001428341"/>
    </source>
</evidence>
<dbReference type="EMBL" id="JBCGBO010000006">
    <property type="protein sequence ID" value="KAK9192413.1"/>
    <property type="molecule type" value="Genomic_DNA"/>
</dbReference>
<name>A0AAP0LYK1_9ROSI</name>
<reference evidence="2 3" key="1">
    <citation type="submission" date="2024-05" db="EMBL/GenBank/DDBJ databases">
        <title>Haplotype-resolved chromosome-level genome assembly of Huyou (Citrus changshanensis).</title>
        <authorList>
            <person name="Miao C."/>
            <person name="Chen W."/>
            <person name="Wu Y."/>
            <person name="Wang L."/>
            <person name="Zhao S."/>
            <person name="Grierson D."/>
            <person name="Xu C."/>
            <person name="Chen K."/>
        </authorList>
    </citation>
    <scope>NUCLEOTIDE SEQUENCE [LARGE SCALE GENOMIC DNA]</scope>
    <source>
        <strain evidence="2">01-14</strain>
        <tissue evidence="2">Leaf</tissue>
    </source>
</reference>
<keyword evidence="3" id="KW-1185">Reference proteome</keyword>
<dbReference type="Proteomes" id="UP001428341">
    <property type="component" value="Unassembled WGS sequence"/>
</dbReference>
<proteinExistence type="predicted"/>
<accession>A0AAP0LYK1</accession>
<dbReference type="AlphaFoldDB" id="A0AAP0LYK1"/>